<comment type="pathway">
    <text evidence="2">Quinol/quinone metabolism; menaquinone biosynthesis.</text>
</comment>
<dbReference type="InterPro" id="IPR050266">
    <property type="entry name" value="AB_hydrolase_sf"/>
</dbReference>
<comment type="catalytic activity">
    <reaction evidence="2">
        <text>5-enolpyruvoyl-6-hydroxy-2-succinyl-cyclohex-3-ene-1-carboxylate = (1R,6R)-6-hydroxy-2-succinyl-cyclohexa-2,4-diene-1-carboxylate + pyruvate</text>
        <dbReference type="Rhea" id="RHEA:25597"/>
        <dbReference type="ChEBI" id="CHEBI:15361"/>
        <dbReference type="ChEBI" id="CHEBI:58689"/>
        <dbReference type="ChEBI" id="CHEBI:58818"/>
        <dbReference type="EC" id="4.2.99.20"/>
    </reaction>
</comment>
<gene>
    <name evidence="2" type="primary">menH</name>
    <name evidence="4" type="ORF">SAMN02745215_00393</name>
</gene>
<dbReference type="InterPro" id="IPR022485">
    <property type="entry name" value="SHCHC_synthase_MenH"/>
</dbReference>
<evidence type="ECO:0000313" key="5">
    <source>
        <dbReference type="Proteomes" id="UP000184010"/>
    </source>
</evidence>
<dbReference type="Proteomes" id="UP000184010">
    <property type="component" value="Unassembled WGS sequence"/>
</dbReference>
<dbReference type="Gene3D" id="3.40.50.1820">
    <property type="entry name" value="alpha/beta hydrolase"/>
    <property type="match status" value="1"/>
</dbReference>
<dbReference type="InterPro" id="IPR000073">
    <property type="entry name" value="AB_hydrolase_1"/>
</dbReference>
<reference evidence="5" key="1">
    <citation type="submission" date="2016-12" db="EMBL/GenBank/DDBJ databases">
        <authorList>
            <person name="Varghese N."/>
            <person name="Submissions S."/>
        </authorList>
    </citation>
    <scope>NUCLEOTIDE SEQUENCE [LARGE SCALE GENOMIC DNA]</scope>
    <source>
        <strain evidence="5">DSM 11544</strain>
    </source>
</reference>
<keyword evidence="5" id="KW-1185">Reference proteome</keyword>
<dbReference type="HAMAP" id="MF_01660">
    <property type="entry name" value="MenH"/>
    <property type="match status" value="1"/>
</dbReference>
<comment type="function">
    <text evidence="2">Catalyzes a proton abstraction reaction that results in 2,5-elimination of pyruvate from 2-succinyl-5-enolpyruvyl-6-hydroxy-3-cyclohexene-1-carboxylate (SEPHCHC) and the formation of 2-succinyl-6-hydroxy-2,4-cyclohexadiene-1-carboxylate (SHCHC).</text>
</comment>
<dbReference type="NCBIfam" id="TIGR03695">
    <property type="entry name" value="menH_SHCHC"/>
    <property type="match status" value="1"/>
</dbReference>
<dbReference type="PANTHER" id="PTHR43798:SF20">
    <property type="entry name" value="2-SUCCINYL-6-HYDROXY-2,4-CYCLOHEXADIENE-1-CARBOXYLATE SYNTHASE-RELATED"/>
    <property type="match status" value="1"/>
</dbReference>
<keyword evidence="1 2" id="KW-0474">Menaquinone biosynthesis</keyword>
<dbReference type="PRINTS" id="PR00111">
    <property type="entry name" value="ABHYDROLASE"/>
</dbReference>
<protein>
    <recommendedName>
        <fullName evidence="2">Putative 2-succinyl-6-hydroxy-2,4-cyclohexadiene-1-carboxylate synthase</fullName>
        <shortName evidence="2">SHCHC synthase</shortName>
        <ecNumber evidence="2">4.2.99.20</ecNumber>
    </recommendedName>
</protein>
<sequence length="269" mass="30079">MFTTIEDCRYYTEVKGSGPTLVCLHGFAENSGTWEFIQLQDCQMVLVDLLGHGRSAKPSSLEPYSLPVLLGQLHELVAGLGCTRYSLLGYSLGGRIALAYGAAYPREVQGLILESSAYGMGDEEQRALRREQDAWLAREILEKGIEWFAEHWSSLPLFASQTRLPPEIRAKIRARRLENAPHALANTLLGSGQGVFPCLREQIPALPMPILYIHGEQDEKYREIGREIVDLNPGIRREMIPGAGHNAHLENPAAFEKIVRNFWGELTKP</sequence>
<name>A0A1M7S269_9FIRM</name>
<dbReference type="PANTHER" id="PTHR43798">
    <property type="entry name" value="MONOACYLGLYCEROL LIPASE"/>
    <property type="match status" value="1"/>
</dbReference>
<evidence type="ECO:0000256" key="2">
    <source>
        <dbReference type="HAMAP-Rule" id="MF_01660"/>
    </source>
</evidence>
<dbReference type="RefSeq" id="WP_072771022.1">
    <property type="nucleotide sequence ID" value="NZ_FRDN01000003.1"/>
</dbReference>
<evidence type="ECO:0000259" key="3">
    <source>
        <dbReference type="Pfam" id="PF00561"/>
    </source>
</evidence>
<accession>A0A1M7S269</accession>
<dbReference type="EC" id="4.2.99.20" evidence="2"/>
<comment type="pathway">
    <text evidence="2">Quinol/quinone metabolism; 1,4-dihydroxy-2-naphthoate biosynthesis; 1,4-dihydroxy-2-naphthoate from chorismate: step 3/7.</text>
</comment>
<dbReference type="Pfam" id="PF00561">
    <property type="entry name" value="Abhydrolase_1"/>
    <property type="match status" value="1"/>
</dbReference>
<dbReference type="EMBL" id="FRDN01000003">
    <property type="protein sequence ID" value="SHN52362.1"/>
    <property type="molecule type" value="Genomic_DNA"/>
</dbReference>
<dbReference type="AlphaFoldDB" id="A0A1M7S269"/>
<comment type="similarity">
    <text evidence="2">Belongs to the AB hydrolase superfamily. MenH family.</text>
</comment>
<evidence type="ECO:0000313" key="4">
    <source>
        <dbReference type="EMBL" id="SHN52362.1"/>
    </source>
</evidence>
<feature type="domain" description="AB hydrolase-1" evidence="3">
    <location>
        <begin position="19"/>
        <end position="252"/>
    </location>
</feature>
<comment type="subunit">
    <text evidence="2">Monomer.</text>
</comment>
<dbReference type="GO" id="GO:0070205">
    <property type="term" value="F:2-succinyl-6-hydroxy-2,4-cyclohexadiene-1-carboxylate synthase activity"/>
    <property type="evidence" value="ECO:0007669"/>
    <property type="project" value="UniProtKB-UniRule"/>
</dbReference>
<evidence type="ECO:0000256" key="1">
    <source>
        <dbReference type="ARBA" id="ARBA00022428"/>
    </source>
</evidence>
<dbReference type="STRING" id="1121395.SAMN02745215_00393"/>
<dbReference type="UniPathway" id="UPA01057">
    <property type="reaction ID" value="UER00900"/>
</dbReference>
<organism evidence="4 5">
    <name type="scientific">Desulfitobacterium chlororespirans DSM 11544</name>
    <dbReference type="NCBI Taxonomy" id="1121395"/>
    <lineage>
        <taxon>Bacteria</taxon>
        <taxon>Bacillati</taxon>
        <taxon>Bacillota</taxon>
        <taxon>Clostridia</taxon>
        <taxon>Eubacteriales</taxon>
        <taxon>Desulfitobacteriaceae</taxon>
        <taxon>Desulfitobacterium</taxon>
    </lineage>
</organism>
<keyword evidence="2" id="KW-0456">Lyase</keyword>
<dbReference type="GO" id="GO:0016020">
    <property type="term" value="C:membrane"/>
    <property type="evidence" value="ECO:0007669"/>
    <property type="project" value="TreeGrafter"/>
</dbReference>
<dbReference type="UniPathway" id="UPA00079"/>
<dbReference type="InterPro" id="IPR029058">
    <property type="entry name" value="AB_hydrolase_fold"/>
</dbReference>
<dbReference type="SUPFAM" id="SSF53474">
    <property type="entry name" value="alpha/beta-Hydrolases"/>
    <property type="match status" value="1"/>
</dbReference>
<dbReference type="GO" id="GO:0009234">
    <property type="term" value="P:menaquinone biosynthetic process"/>
    <property type="evidence" value="ECO:0007669"/>
    <property type="project" value="UniProtKB-UniRule"/>
</dbReference>
<proteinExistence type="inferred from homology"/>